<evidence type="ECO:0000313" key="3">
    <source>
        <dbReference type="Proteomes" id="UP000023541"/>
    </source>
</evidence>
<comment type="caution">
    <text evidence="2">The sequence shown here is derived from an EMBL/GenBank/DDBJ whole genome shotgun (WGS) entry which is preliminary data.</text>
</comment>
<organism evidence="2 3">
    <name type="scientific">Aquimarina atlantica</name>
    <dbReference type="NCBI Taxonomy" id="1317122"/>
    <lineage>
        <taxon>Bacteria</taxon>
        <taxon>Pseudomonadati</taxon>
        <taxon>Bacteroidota</taxon>
        <taxon>Flavobacteriia</taxon>
        <taxon>Flavobacteriales</taxon>
        <taxon>Flavobacteriaceae</taxon>
        <taxon>Aquimarina</taxon>
    </lineage>
</organism>
<proteinExistence type="predicted"/>
<feature type="transmembrane region" description="Helical" evidence="1">
    <location>
        <begin position="37"/>
        <end position="56"/>
    </location>
</feature>
<evidence type="ECO:0000256" key="1">
    <source>
        <dbReference type="SAM" id="Phobius"/>
    </source>
</evidence>
<dbReference type="AlphaFoldDB" id="A0A023C1A4"/>
<dbReference type="Proteomes" id="UP000023541">
    <property type="component" value="Unassembled WGS sequence"/>
</dbReference>
<keyword evidence="1" id="KW-0812">Transmembrane</keyword>
<keyword evidence="1" id="KW-1133">Transmembrane helix</keyword>
<keyword evidence="3" id="KW-1185">Reference proteome</keyword>
<sequence>MKQNKFRIAICVTKNIKDKPIRTGYFLKIKDSNKVDVLLFISYFDFCEVFTGLILFEKPGTFDSSRPPQ</sequence>
<dbReference type="STRING" id="1317122.ATO12_04475"/>
<protein>
    <submittedName>
        <fullName evidence="2">Uncharacterized protein</fullName>
    </submittedName>
</protein>
<accession>A0A023C1A4</accession>
<name>A0A023C1A4_9FLAO</name>
<evidence type="ECO:0000313" key="2">
    <source>
        <dbReference type="EMBL" id="EZH76051.1"/>
    </source>
</evidence>
<dbReference type="eggNOG" id="ENOG50313ZH">
    <property type="taxonomic scope" value="Bacteria"/>
</dbReference>
<gene>
    <name evidence="2" type="ORF">ATO12_04475</name>
</gene>
<keyword evidence="1" id="KW-0472">Membrane</keyword>
<dbReference type="EMBL" id="AQRA01000001">
    <property type="protein sequence ID" value="EZH76051.1"/>
    <property type="molecule type" value="Genomic_DNA"/>
</dbReference>
<reference evidence="2 3" key="1">
    <citation type="submission" date="2014-04" db="EMBL/GenBank/DDBJ databases">
        <title>Aquimarina sp. 22II-S11-z7 Genome Sequencing.</title>
        <authorList>
            <person name="Lai Q."/>
        </authorList>
    </citation>
    <scope>NUCLEOTIDE SEQUENCE [LARGE SCALE GENOMIC DNA]</scope>
    <source>
        <strain evidence="2 3">22II-S11-z7</strain>
    </source>
</reference>